<reference evidence="3" key="1">
    <citation type="submission" date="2022-07" db="EMBL/GenBank/DDBJ databases">
        <title>Draft genome sequence of Zalerion maritima ATCC 34329, a (micro)plastics degrading marine fungus.</title>
        <authorList>
            <person name="Paco A."/>
            <person name="Goncalves M.F.M."/>
            <person name="Rocha-Santos T.A.P."/>
            <person name="Alves A."/>
        </authorList>
    </citation>
    <scope>NUCLEOTIDE SEQUENCE</scope>
    <source>
        <strain evidence="3">ATCC 34329</strain>
    </source>
</reference>
<evidence type="ECO:0000313" key="4">
    <source>
        <dbReference type="Proteomes" id="UP001201980"/>
    </source>
</evidence>
<feature type="region of interest" description="Disordered" evidence="1">
    <location>
        <begin position="552"/>
        <end position="574"/>
    </location>
</feature>
<evidence type="ECO:0000256" key="2">
    <source>
        <dbReference type="SAM" id="Phobius"/>
    </source>
</evidence>
<organism evidence="3 4">
    <name type="scientific">Zalerion maritima</name>
    <dbReference type="NCBI Taxonomy" id="339359"/>
    <lineage>
        <taxon>Eukaryota</taxon>
        <taxon>Fungi</taxon>
        <taxon>Dikarya</taxon>
        <taxon>Ascomycota</taxon>
        <taxon>Pezizomycotina</taxon>
        <taxon>Sordariomycetes</taxon>
        <taxon>Lulworthiomycetidae</taxon>
        <taxon>Lulworthiales</taxon>
        <taxon>Lulworthiaceae</taxon>
        <taxon>Zalerion</taxon>
    </lineage>
</organism>
<accession>A0AAD5RPG4</accession>
<dbReference type="AlphaFoldDB" id="A0AAD5RPG4"/>
<evidence type="ECO:0000313" key="3">
    <source>
        <dbReference type="EMBL" id="KAJ2900045.1"/>
    </source>
</evidence>
<feature type="region of interest" description="Disordered" evidence="1">
    <location>
        <begin position="167"/>
        <end position="237"/>
    </location>
</feature>
<feature type="region of interest" description="Disordered" evidence="1">
    <location>
        <begin position="603"/>
        <end position="628"/>
    </location>
</feature>
<dbReference type="Proteomes" id="UP001201980">
    <property type="component" value="Unassembled WGS sequence"/>
</dbReference>
<keyword evidence="2" id="KW-0472">Membrane</keyword>
<feature type="region of interest" description="Disordered" evidence="1">
    <location>
        <begin position="926"/>
        <end position="946"/>
    </location>
</feature>
<feature type="compositionally biased region" description="Low complexity" evidence="1">
    <location>
        <begin position="171"/>
        <end position="188"/>
    </location>
</feature>
<gene>
    <name evidence="3" type="ORF">MKZ38_002663</name>
</gene>
<dbReference type="EMBL" id="JAKWBI020000180">
    <property type="protein sequence ID" value="KAJ2900045.1"/>
    <property type="molecule type" value="Genomic_DNA"/>
</dbReference>
<name>A0AAD5RPG4_9PEZI</name>
<keyword evidence="4" id="KW-1185">Reference proteome</keyword>
<proteinExistence type="predicted"/>
<feature type="compositionally biased region" description="Basic and acidic residues" evidence="1">
    <location>
        <begin position="552"/>
        <end position="572"/>
    </location>
</feature>
<protein>
    <submittedName>
        <fullName evidence="3">Uncharacterized protein</fullName>
    </submittedName>
</protein>
<comment type="caution">
    <text evidence="3">The sequence shown here is derived from an EMBL/GenBank/DDBJ whole genome shotgun (WGS) entry which is preliminary data.</text>
</comment>
<keyword evidence="2" id="KW-1133">Transmembrane helix</keyword>
<keyword evidence="2" id="KW-0812">Transmembrane</keyword>
<feature type="transmembrane region" description="Helical" evidence="2">
    <location>
        <begin position="368"/>
        <end position="395"/>
    </location>
</feature>
<sequence length="1121" mass="127077">MVRTYYAFGKLDGAVVVSVFTVVRPVLLDLGLFEYAAAEVGGMFWNGFVLCASAHSYDRHIAASRTNTASTRWGEICPIEEVAYYATATNNCEKLKPAGLGCPVVGGMYRHMPIAKLRISFFLRHTIVQLRSLAGGRFLILMVALDMARFPADVTVRSRREVLPCVKNSKNAPSGTSSRGSSRASNGALVNIHEGRALPTGDYDKSLEQPTRPPPQQPPAAETQTEGLPVEPAPDPRQQLEDDAKIEEPRRPGLGDSLMNLFSFFGVDTSWDETPGYEYTDRQKYAIDPSAKKPSKNLRCDAALTRDGKKLEKIAVMSTRQIKGQKKTTWSHRSIPDTTTYMLFLSRCPLRARKWAAEEAKWEAGWTWAWYCVVWLTSFIVIWIWFSALIVWKIIKVIARIKRNFDHELGYESFAYTNKRYAVVAANPTENREEKDRAPYGEGGPYNVLKPHTLVEIRPGESPPYKTVYYGKNDSPPPYIFIAYNSKHFDATTAMKEAHKRKMAGEKDDEKKKNIKCDYFEMELLRVAYRATQFYGKKHFYLSSYCNGEEARRAKNDNSVRQEDKPKEKPRSEEEDIYAMSDIIRAAEKVVIIMPDITRYNNQDESIATDPCPPLDQLESISEDDEDDRSFVEELDDERNTRLGEWGERVWTFPEVVLGPDVAIGIFWKEDTRIRRHALFKSEFPHRVWRTNPMATKQLLESYTSTKMTALEFLKICLGCLMDRRDHMTKTHPGDISYVLMGFTRIRPPINKNDTAFQAFARLSLPADNDHLMERLICLEPSQSSSSPSWRWEDMLDAYKINIWNIAPKIQVSGVGPNDTVFISSSVGARIELQTLTDVSASRSEHRWRSLRAIVAGFNPHPGSSLHETRQYLRARLRDAQPRLFAFEGFMELNQMEEKLFGAHLGVLGWSPHGSTLSRHECAPEEETLEPNMTLEPGRTGDGPDVVERGGGGERIRTFHLKGVTPWACSVSGCGTRDWTPTTCDHAMGRASELRACGESPMGQQKVKRFRPPPPPPHSFHLPPANRRARMPQVYTLVDTATMTVTIFRALWPPQVLVACGTEGGLERILACSYDWTTGTFYREAVLRFPGKVLEHMHRLPGIRLGLRRVYREGDARKVGS</sequence>
<evidence type="ECO:0000256" key="1">
    <source>
        <dbReference type="SAM" id="MobiDB-lite"/>
    </source>
</evidence>